<evidence type="ECO:0000256" key="3">
    <source>
        <dbReference type="ARBA" id="ARBA00022801"/>
    </source>
</evidence>
<accession>A0A084IG64</accession>
<dbReference type="AlphaFoldDB" id="A0A084IG64"/>
<name>A0A084IG64_SALHC</name>
<dbReference type="InterPro" id="IPR036779">
    <property type="entry name" value="LysM_dom_sf"/>
</dbReference>
<dbReference type="EC" id="3.5.1.28" evidence="2"/>
<dbReference type="SMART" id="SM00257">
    <property type="entry name" value="LysM"/>
    <property type="match status" value="2"/>
</dbReference>
<evidence type="ECO:0000256" key="1">
    <source>
        <dbReference type="ARBA" id="ARBA00001561"/>
    </source>
</evidence>
<dbReference type="PATRIC" id="fig|1304275.5.peg.3819"/>
<reference evidence="6 7" key="1">
    <citation type="submission" date="2013-03" db="EMBL/GenBank/DDBJ databases">
        <title>Salinisphaera hydrothermalis C41B8 Genome Sequencing.</title>
        <authorList>
            <person name="Li C."/>
            <person name="Lai Q."/>
            <person name="Shao Z."/>
        </authorList>
    </citation>
    <scope>NUCLEOTIDE SEQUENCE [LARGE SCALE GENOMIC DNA]</scope>
    <source>
        <strain evidence="6 7">C41B8</strain>
    </source>
</reference>
<protein>
    <recommendedName>
        <fullName evidence="2">N-acetylmuramoyl-L-alanine amidase</fullName>
        <ecNumber evidence="2">3.5.1.28</ecNumber>
    </recommendedName>
</protein>
<gene>
    <name evidence="6" type="ORF">C41B8_18712</name>
</gene>
<dbReference type="STRING" id="1304275.C41B8_18712"/>
<evidence type="ECO:0000313" key="7">
    <source>
        <dbReference type="Proteomes" id="UP000028302"/>
    </source>
</evidence>
<evidence type="ECO:0000259" key="5">
    <source>
        <dbReference type="PROSITE" id="PS51782"/>
    </source>
</evidence>
<dbReference type="OrthoDB" id="9806267at2"/>
<dbReference type="InterPro" id="IPR002508">
    <property type="entry name" value="MurNAc-LAA_cat"/>
</dbReference>
<dbReference type="InterPro" id="IPR018392">
    <property type="entry name" value="LysM"/>
</dbReference>
<comment type="catalytic activity">
    <reaction evidence="1">
        <text>Hydrolyzes the link between N-acetylmuramoyl residues and L-amino acid residues in certain cell-wall glycopeptides.</text>
        <dbReference type="EC" id="3.5.1.28"/>
    </reaction>
</comment>
<dbReference type="Pfam" id="PF01520">
    <property type="entry name" value="Amidase_3"/>
    <property type="match status" value="1"/>
</dbReference>
<dbReference type="GO" id="GO:0030288">
    <property type="term" value="C:outer membrane-bounded periplasmic space"/>
    <property type="evidence" value="ECO:0007669"/>
    <property type="project" value="TreeGrafter"/>
</dbReference>
<dbReference type="CDD" id="cd02696">
    <property type="entry name" value="MurNAc-LAA"/>
    <property type="match status" value="1"/>
</dbReference>
<proteinExistence type="predicted"/>
<dbReference type="CDD" id="cd00118">
    <property type="entry name" value="LysM"/>
    <property type="match status" value="2"/>
</dbReference>
<dbReference type="Pfam" id="PF11741">
    <property type="entry name" value="AMIN"/>
    <property type="match status" value="1"/>
</dbReference>
<dbReference type="Gene3D" id="3.40.630.40">
    <property type="entry name" value="Zn-dependent exopeptidases"/>
    <property type="match status" value="1"/>
</dbReference>
<dbReference type="eggNOG" id="COG0860">
    <property type="taxonomic scope" value="Bacteria"/>
</dbReference>
<keyword evidence="7" id="KW-1185">Reference proteome</keyword>
<dbReference type="Gene3D" id="2.60.40.3500">
    <property type="match status" value="1"/>
</dbReference>
<feature type="domain" description="LysM" evidence="5">
    <location>
        <begin position="377"/>
        <end position="420"/>
    </location>
</feature>
<feature type="chain" id="PRO_5001776452" description="N-acetylmuramoyl-L-alanine amidase" evidence="4">
    <location>
        <begin position="26"/>
        <end position="486"/>
    </location>
</feature>
<dbReference type="GO" id="GO:0009253">
    <property type="term" value="P:peptidoglycan catabolic process"/>
    <property type="evidence" value="ECO:0007669"/>
    <property type="project" value="InterPro"/>
</dbReference>
<dbReference type="GO" id="GO:0008745">
    <property type="term" value="F:N-acetylmuramoyl-L-alanine amidase activity"/>
    <property type="evidence" value="ECO:0007669"/>
    <property type="project" value="UniProtKB-EC"/>
</dbReference>
<comment type="caution">
    <text evidence="6">The sequence shown here is derived from an EMBL/GenBank/DDBJ whole genome shotgun (WGS) entry which is preliminary data.</text>
</comment>
<keyword evidence="4" id="KW-0732">Signal</keyword>
<evidence type="ECO:0000256" key="4">
    <source>
        <dbReference type="SAM" id="SignalP"/>
    </source>
</evidence>
<dbReference type="InterPro" id="IPR050695">
    <property type="entry name" value="N-acetylmuramoyl_amidase_3"/>
</dbReference>
<dbReference type="PANTHER" id="PTHR30404:SF0">
    <property type="entry name" value="N-ACETYLMURAMOYL-L-ALANINE AMIDASE AMIC"/>
    <property type="match status" value="1"/>
</dbReference>
<evidence type="ECO:0000313" key="6">
    <source>
        <dbReference type="EMBL" id="KEZ75698.1"/>
    </source>
</evidence>
<dbReference type="PANTHER" id="PTHR30404">
    <property type="entry name" value="N-ACETYLMURAMOYL-L-ALANINE AMIDASE"/>
    <property type="match status" value="1"/>
</dbReference>
<feature type="domain" description="LysM" evidence="5">
    <location>
        <begin position="433"/>
        <end position="476"/>
    </location>
</feature>
<dbReference type="Pfam" id="PF01476">
    <property type="entry name" value="LysM"/>
    <property type="match status" value="2"/>
</dbReference>
<dbReference type="Gene3D" id="3.10.350.10">
    <property type="entry name" value="LysM domain"/>
    <property type="match status" value="2"/>
</dbReference>
<dbReference type="EMBL" id="APNK01000062">
    <property type="protein sequence ID" value="KEZ75698.1"/>
    <property type="molecule type" value="Genomic_DNA"/>
</dbReference>
<keyword evidence="3" id="KW-0378">Hydrolase</keyword>
<dbReference type="InterPro" id="IPR021731">
    <property type="entry name" value="AMIN_dom"/>
</dbReference>
<dbReference type="RefSeq" id="WP_156962598.1">
    <property type="nucleotide sequence ID" value="NZ_APNK01000062.1"/>
</dbReference>
<dbReference type="SUPFAM" id="SSF53187">
    <property type="entry name" value="Zn-dependent exopeptidases"/>
    <property type="match status" value="1"/>
</dbReference>
<dbReference type="SMART" id="SM00646">
    <property type="entry name" value="Ami_3"/>
    <property type="match status" value="1"/>
</dbReference>
<dbReference type="Proteomes" id="UP000028302">
    <property type="component" value="Unassembled WGS sequence"/>
</dbReference>
<dbReference type="SUPFAM" id="SSF54106">
    <property type="entry name" value="LysM domain"/>
    <property type="match status" value="2"/>
</dbReference>
<evidence type="ECO:0000256" key="2">
    <source>
        <dbReference type="ARBA" id="ARBA00011901"/>
    </source>
</evidence>
<sequence>MNRFLCYRRAWLVLPLLLWSAAAAATATLQHVVVHHDGGHTRVIMRFSKTPAFNDFVLSSPVRAVIDMNATRRAKHTAAKGEGAVRDVRWGRRAHGTLRAVFDLAPGTHFAGVTRHGRELVARFDRGESSGSAGAPSRPPIVVVIDPGHGGKDPGTSGPHGLREKTVVLSIGRMVYDKLAATPGIKPVLTRHDDHFVTLADRVAIAQHQHADVFVSIHANASPGHPDVDGGTCYELSEHGASNAEAAQLAHFENSRDREVAGVRFSSDDMALNTVLTQMFQSQSINAADRLAQRIIHHFGQIEPLYHAKPLRANFEVLRDPMVVSVLCETAFLSNPTQAEKLHGHAFRAQLANAIYEGIVGYLKHNPPMHPSPTSPEIYIAKQDDTLDGIAARAGTTPALLMAINDLGSRRLEPGQRLIVPGLDDQDGKARLKRYKVQKGDTLYSIATAHDETVAALKSDNALDSTRLRVGQVLRVPPAPNAHGDS</sequence>
<feature type="signal peptide" evidence="4">
    <location>
        <begin position="1"/>
        <end position="25"/>
    </location>
</feature>
<organism evidence="6 7">
    <name type="scientific">Salinisphaera hydrothermalis (strain C41B8)</name>
    <dbReference type="NCBI Taxonomy" id="1304275"/>
    <lineage>
        <taxon>Bacteria</taxon>
        <taxon>Pseudomonadati</taxon>
        <taxon>Pseudomonadota</taxon>
        <taxon>Gammaproteobacteria</taxon>
        <taxon>Salinisphaerales</taxon>
        <taxon>Salinisphaeraceae</taxon>
        <taxon>Salinisphaera</taxon>
    </lineage>
</organism>
<dbReference type="PROSITE" id="PS51782">
    <property type="entry name" value="LYSM"/>
    <property type="match status" value="2"/>
</dbReference>